<organism evidence="1">
    <name type="scientific">Panicum hallii</name>
    <dbReference type="NCBI Taxonomy" id="206008"/>
    <lineage>
        <taxon>Eukaryota</taxon>
        <taxon>Viridiplantae</taxon>
        <taxon>Streptophyta</taxon>
        <taxon>Embryophyta</taxon>
        <taxon>Tracheophyta</taxon>
        <taxon>Spermatophyta</taxon>
        <taxon>Magnoliopsida</taxon>
        <taxon>Liliopsida</taxon>
        <taxon>Poales</taxon>
        <taxon>Poaceae</taxon>
        <taxon>PACMAD clade</taxon>
        <taxon>Panicoideae</taxon>
        <taxon>Panicodae</taxon>
        <taxon>Paniceae</taxon>
        <taxon>Panicinae</taxon>
        <taxon>Panicum</taxon>
        <taxon>Panicum sect. Panicum</taxon>
    </lineage>
</organism>
<reference evidence="1" key="1">
    <citation type="submission" date="2018-04" db="EMBL/GenBank/DDBJ databases">
        <title>WGS assembly of Panicum hallii.</title>
        <authorList>
            <person name="Lovell J."/>
            <person name="Jenkins J."/>
            <person name="Lowry D."/>
            <person name="Mamidi S."/>
            <person name="Sreedasyam A."/>
            <person name="Weng X."/>
            <person name="Barry K."/>
            <person name="Bonette J."/>
            <person name="Campitelli B."/>
            <person name="Daum C."/>
            <person name="Gordon S."/>
            <person name="Gould B."/>
            <person name="Lipzen A."/>
            <person name="Macqueen A."/>
            <person name="Palacio-Mejia J."/>
            <person name="Plott C."/>
            <person name="Shakirov E."/>
            <person name="Shu S."/>
            <person name="Yoshinaga Y."/>
            <person name="Zane M."/>
            <person name="Rokhsar D."/>
            <person name="Grimwood J."/>
            <person name="Schmutz J."/>
            <person name="Juenger T."/>
        </authorList>
    </citation>
    <scope>NUCLEOTIDE SEQUENCE [LARGE SCALE GENOMIC DNA]</scope>
    <source>
        <strain evidence="1">FIL2</strain>
    </source>
</reference>
<dbReference type="Proteomes" id="UP000243499">
    <property type="component" value="Chromosome 4"/>
</dbReference>
<gene>
    <name evidence="1" type="ORF">PAHAL_4G164000</name>
</gene>
<proteinExistence type="predicted"/>
<evidence type="ECO:0000313" key="1">
    <source>
        <dbReference type="EMBL" id="PAN24099.1"/>
    </source>
</evidence>
<name>A0A2S3HJ82_9POAL</name>
<accession>A0A2S3HJ82</accession>
<dbReference type="EMBL" id="CM008049">
    <property type="protein sequence ID" value="PAN24099.1"/>
    <property type="molecule type" value="Genomic_DNA"/>
</dbReference>
<sequence>MIPAAGALGLELCCAVGFRISRLSVCFTFFSECCAVTASSSSSVGVKDGYVVRKGVVIVSLLLMLQLRSRLTICICAFVLQPMGKRPFQAGPGHKVYTLCLIGTSVYICCQENI</sequence>
<protein>
    <submittedName>
        <fullName evidence="1">Uncharacterized protein</fullName>
    </submittedName>
</protein>
<dbReference type="AlphaFoldDB" id="A0A2S3HJ82"/>
<dbReference type="Gramene" id="PAN24099">
    <property type="protein sequence ID" value="PAN24099"/>
    <property type="gene ID" value="PAHAL_4G164000"/>
</dbReference>